<dbReference type="GO" id="GO:0006260">
    <property type="term" value="P:DNA replication"/>
    <property type="evidence" value="ECO:0007669"/>
    <property type="project" value="TreeGrafter"/>
</dbReference>
<dbReference type="KEGG" id="ccel:CCDG5_0682"/>
<name>A0A078KJK7_9FIRM</name>
<dbReference type="InterPro" id="IPR002611">
    <property type="entry name" value="IstB_ATP-bd"/>
</dbReference>
<dbReference type="SMART" id="SM00382">
    <property type="entry name" value="AAA"/>
    <property type="match status" value="1"/>
</dbReference>
<gene>
    <name evidence="2" type="ORF">CCDG5_0682</name>
</gene>
<dbReference type="OrthoDB" id="9776217at2"/>
<dbReference type="STRING" id="29343.CCDG5_0682"/>
<feature type="domain" description="AAA+ ATPase" evidence="1">
    <location>
        <begin position="184"/>
        <end position="306"/>
    </location>
</feature>
<dbReference type="PANTHER" id="PTHR30050">
    <property type="entry name" value="CHROMOSOMAL REPLICATION INITIATOR PROTEIN DNAA"/>
    <property type="match status" value="1"/>
</dbReference>
<dbReference type="EMBL" id="LM995447">
    <property type="protein sequence ID" value="CDZ23811.1"/>
    <property type="molecule type" value="Genomic_DNA"/>
</dbReference>
<dbReference type="NCBIfam" id="NF005304">
    <property type="entry name" value="PRK06835.1"/>
    <property type="match status" value="1"/>
</dbReference>
<dbReference type="Proteomes" id="UP000032431">
    <property type="component" value="Chromosome I"/>
</dbReference>
<dbReference type="GO" id="GO:0005524">
    <property type="term" value="F:ATP binding"/>
    <property type="evidence" value="ECO:0007669"/>
    <property type="project" value="InterPro"/>
</dbReference>
<dbReference type="SUPFAM" id="SSF52540">
    <property type="entry name" value="P-loop containing nucleoside triphosphate hydrolases"/>
    <property type="match status" value="1"/>
</dbReference>
<evidence type="ECO:0000313" key="2">
    <source>
        <dbReference type="EMBL" id="CDZ23811.1"/>
    </source>
</evidence>
<evidence type="ECO:0000259" key="1">
    <source>
        <dbReference type="SMART" id="SM00382"/>
    </source>
</evidence>
<dbReference type="PANTHER" id="PTHR30050:SF4">
    <property type="entry name" value="ATP-BINDING PROTEIN RV3427C IN INSERTION SEQUENCE-RELATED"/>
    <property type="match status" value="1"/>
</dbReference>
<accession>A0A078KJK7</accession>
<dbReference type="AlphaFoldDB" id="A0A078KJK7"/>
<proteinExistence type="predicted"/>
<dbReference type="Gene3D" id="3.40.50.300">
    <property type="entry name" value="P-loop containing nucleotide triphosphate hydrolases"/>
    <property type="match status" value="1"/>
</dbReference>
<evidence type="ECO:0000313" key="3">
    <source>
        <dbReference type="Proteomes" id="UP000032431"/>
    </source>
</evidence>
<dbReference type="InterPro" id="IPR003593">
    <property type="entry name" value="AAA+_ATPase"/>
</dbReference>
<sequence>MPYDSEVFAAALRRVEQRRAQAIQENERIKYELYKKIPRLAEIERELAETGIKVAKEILNSSGDTSSKLEKLRSQNLSLQAERAELLVANGYPKEILAINYFCPKCHDTGYCGDSVCDCLRALLREEACKRANAGSPLPLFTFDTFDLSYYPDEHDDRFDFNVRWHMEKVLNHCKNYAADFKHADTSLLMLGKTGLGKTHLALSIANAVIEQGFGVVYDTAQNIFMKMEDENFGRSDKKYTFSVFDCDLLILDELPDYASPFAVNTLYNIINTRMLHHRPMIVSTNLTEKELESRYGERIFSRLIGEFKLLKFFGSDIRQLKLRRKANC</sequence>
<reference evidence="3" key="1">
    <citation type="submission" date="2014-07" db="EMBL/GenBank/DDBJ databases">
        <authorList>
            <person name="Wibberg D."/>
        </authorList>
    </citation>
    <scope>NUCLEOTIDE SEQUENCE [LARGE SCALE GENOMIC DNA]</scope>
    <source>
        <strain evidence="3">DG5</strain>
    </source>
</reference>
<keyword evidence="3" id="KW-1185">Reference proteome</keyword>
<dbReference type="Pfam" id="PF01695">
    <property type="entry name" value="IstB_IS21"/>
    <property type="match status" value="1"/>
</dbReference>
<organism evidence="2 3">
    <name type="scientific">[Clostridium] cellulosi</name>
    <dbReference type="NCBI Taxonomy" id="29343"/>
    <lineage>
        <taxon>Bacteria</taxon>
        <taxon>Bacillati</taxon>
        <taxon>Bacillota</taxon>
        <taxon>Clostridia</taxon>
        <taxon>Eubacteriales</taxon>
        <taxon>Oscillospiraceae</taxon>
        <taxon>Oscillospiraceae incertae sedis</taxon>
    </lineage>
</organism>
<protein>
    <submittedName>
        <fullName evidence="2">AAA ATPase</fullName>
    </submittedName>
</protein>
<dbReference type="HOGENOM" id="CLU_062999_0_0_9"/>
<dbReference type="CDD" id="cd00009">
    <property type="entry name" value="AAA"/>
    <property type="match status" value="1"/>
</dbReference>
<dbReference type="PATRIC" id="fig|29343.3.peg.714"/>
<dbReference type="InterPro" id="IPR027417">
    <property type="entry name" value="P-loop_NTPase"/>
</dbReference>